<evidence type="ECO:0000256" key="2">
    <source>
        <dbReference type="ARBA" id="ARBA00022729"/>
    </source>
</evidence>
<dbReference type="PANTHER" id="PTHR42812:SF16">
    <property type="entry name" value="HYDROLASE, PUTATIVE (AFU_ORTHOLOGUE AFUA_7G06110)-RELATED"/>
    <property type="match status" value="1"/>
</dbReference>
<keyword evidence="10" id="KW-1185">Reference proteome</keyword>
<evidence type="ECO:0000256" key="7">
    <source>
        <dbReference type="RuleBase" id="RU361187"/>
    </source>
</evidence>
<reference evidence="9 10" key="1">
    <citation type="journal article" date="2013" name="PLoS ONE">
        <title>Genomic and secretomic analyses reveal unique features of the lignocellulolytic enzyme system of Penicillium decumbens.</title>
        <authorList>
            <person name="Liu G."/>
            <person name="Zhang L."/>
            <person name="Wei X."/>
            <person name="Zou G."/>
            <person name="Qin Y."/>
            <person name="Ma L."/>
            <person name="Li J."/>
            <person name="Zheng H."/>
            <person name="Wang S."/>
            <person name="Wang C."/>
            <person name="Xun L."/>
            <person name="Zhao G.-P."/>
            <person name="Zhou Z."/>
            <person name="Qu Y."/>
        </authorList>
    </citation>
    <scope>NUCLEOTIDE SEQUENCE [LARGE SCALE GENOMIC DNA]</scope>
    <source>
        <strain evidence="10">114-2 / CGMCC 5302</strain>
    </source>
</reference>
<evidence type="ECO:0000256" key="3">
    <source>
        <dbReference type="ARBA" id="ARBA00022801"/>
    </source>
</evidence>
<feature type="site" description="Important for catalytic activity, responsible for pKa modulation of the active site Glu and correct orientation of both the proton donor and substrate" evidence="6">
    <location>
        <position position="132"/>
    </location>
</feature>
<dbReference type="GO" id="GO:0004553">
    <property type="term" value="F:hydrolase activity, hydrolyzing O-glycosyl compounds"/>
    <property type="evidence" value="ECO:0007669"/>
    <property type="project" value="InterPro"/>
</dbReference>
<evidence type="ECO:0000256" key="5">
    <source>
        <dbReference type="PIRSR" id="PIRSR606710-1"/>
    </source>
</evidence>
<evidence type="ECO:0000259" key="8">
    <source>
        <dbReference type="Pfam" id="PF17851"/>
    </source>
</evidence>
<accession>S8AZ08</accession>
<keyword evidence="2" id="KW-0732">Signal</keyword>
<dbReference type="InterPro" id="IPR051795">
    <property type="entry name" value="Glycosyl_Hydrlase_43"/>
</dbReference>
<dbReference type="SUPFAM" id="SSF75005">
    <property type="entry name" value="Arabinanase/levansucrase/invertase"/>
    <property type="match status" value="1"/>
</dbReference>
<dbReference type="HOGENOM" id="CLU_016508_2_0_1"/>
<dbReference type="EMBL" id="KB644410">
    <property type="protein sequence ID" value="EPS27222.1"/>
    <property type="molecule type" value="Genomic_DNA"/>
</dbReference>
<dbReference type="InterPro" id="IPR023296">
    <property type="entry name" value="Glyco_hydro_beta-prop_sf"/>
</dbReference>
<dbReference type="SUPFAM" id="SSF49899">
    <property type="entry name" value="Concanavalin A-like lectins/glucanases"/>
    <property type="match status" value="1"/>
</dbReference>
<dbReference type="STRING" id="933388.S8AZ08"/>
<name>S8AZ08_PENO1</name>
<comment type="similarity">
    <text evidence="1 7">Belongs to the glycosyl hydrolase 43 family.</text>
</comment>
<dbReference type="InterPro" id="IPR041542">
    <property type="entry name" value="GH43_C2"/>
</dbReference>
<dbReference type="Pfam" id="PF17851">
    <property type="entry name" value="GH43_C2"/>
    <property type="match status" value="1"/>
</dbReference>
<gene>
    <name evidence="9" type="ORF">PDE_02165</name>
</gene>
<organism evidence="9 10">
    <name type="scientific">Penicillium oxalicum (strain 114-2 / CGMCC 5302)</name>
    <name type="common">Penicillium decumbens</name>
    <dbReference type="NCBI Taxonomy" id="933388"/>
    <lineage>
        <taxon>Eukaryota</taxon>
        <taxon>Fungi</taxon>
        <taxon>Dikarya</taxon>
        <taxon>Ascomycota</taxon>
        <taxon>Pezizomycotina</taxon>
        <taxon>Eurotiomycetes</taxon>
        <taxon>Eurotiomycetidae</taxon>
        <taxon>Eurotiales</taxon>
        <taxon>Aspergillaceae</taxon>
        <taxon>Penicillium</taxon>
    </lineage>
</organism>
<keyword evidence="3 7" id="KW-0378">Hydrolase</keyword>
<dbReference type="eggNOG" id="ENOG502QQH8">
    <property type="taxonomic scope" value="Eukaryota"/>
</dbReference>
<dbReference type="InterPro" id="IPR006710">
    <property type="entry name" value="Glyco_hydro_43"/>
</dbReference>
<protein>
    <submittedName>
        <fullName evidence="9">Putative beta-xylosidase</fullName>
    </submittedName>
</protein>
<evidence type="ECO:0000256" key="6">
    <source>
        <dbReference type="PIRSR" id="PIRSR606710-2"/>
    </source>
</evidence>
<dbReference type="Pfam" id="PF04616">
    <property type="entry name" value="Glyco_hydro_43"/>
    <property type="match status" value="1"/>
</dbReference>
<dbReference type="CDD" id="cd18617">
    <property type="entry name" value="GH43_XynB-like"/>
    <property type="match status" value="1"/>
</dbReference>
<proteinExistence type="inferred from homology"/>
<dbReference type="Gene3D" id="2.60.120.200">
    <property type="match status" value="1"/>
</dbReference>
<evidence type="ECO:0000313" key="10">
    <source>
        <dbReference type="Proteomes" id="UP000019376"/>
    </source>
</evidence>
<evidence type="ECO:0000256" key="4">
    <source>
        <dbReference type="ARBA" id="ARBA00023295"/>
    </source>
</evidence>
<dbReference type="PhylomeDB" id="S8AZ08"/>
<dbReference type="OrthoDB" id="2139957at2759"/>
<evidence type="ECO:0000313" key="9">
    <source>
        <dbReference type="EMBL" id="EPS27222.1"/>
    </source>
</evidence>
<dbReference type="InterPro" id="IPR013320">
    <property type="entry name" value="ConA-like_dom_sf"/>
</dbReference>
<dbReference type="Gene3D" id="2.115.10.20">
    <property type="entry name" value="Glycosyl hydrolase domain, family 43"/>
    <property type="match status" value="1"/>
</dbReference>
<dbReference type="GO" id="GO:0005975">
    <property type="term" value="P:carbohydrate metabolic process"/>
    <property type="evidence" value="ECO:0007669"/>
    <property type="project" value="InterPro"/>
</dbReference>
<dbReference type="PANTHER" id="PTHR42812">
    <property type="entry name" value="BETA-XYLOSIDASE"/>
    <property type="match status" value="1"/>
</dbReference>
<feature type="active site" description="Proton acceptor" evidence="5">
    <location>
        <position position="14"/>
    </location>
</feature>
<dbReference type="AlphaFoldDB" id="S8AZ08"/>
<sequence>MTYTNPVIPGFNPDPSIVRVNEDYFLVTSSFEYFPGAPIYHSRDLIQWKLVGHALTRLSQLQIHTPEPGGGVWATTIRYHDGEFYILAASFQRYRPQEDDRVWPRGFYVKTKDIWDDGSWSDPVYFDQVGFDQDIFWDDDGTVYLSSTYRKLLPTPGVKLKDFAIHISTVDLATGRSTSAPRLIRESTSGVAEGSHIFKRGRYYYLFTAEGGTEGGHCEWVSRSEAGPFGPWTLGPKNPLWRNGTDDEVQNTGHLDLVEDVSGNWWAVLLAVRPVRKENGWEDSVFGRETFLVPVEWENDWPIVNRGNKITLQSEGPGLYAHESPVVWRDDFTSQTLSIGWYRKNTPLSVDYSLSERLHHLRLHGGPYTLCVPASPTMFLRKQTHQVCTWETRVSFHPSSEHTEAGTVLWWNYFTHSTIGIRKRGPHRIIRFQPSEGESIEMVLDSANDMILLIECGKEYRFGYRDAANAEIIWVGAVSNNAATRAPPVGAPFTGMMLGLYAFGDRQPCQAPADFAYAQFA</sequence>
<evidence type="ECO:0000256" key="1">
    <source>
        <dbReference type="ARBA" id="ARBA00009865"/>
    </source>
</evidence>
<feature type="domain" description="Beta-xylosidase C-terminal Concanavalin A-like" evidence="8">
    <location>
        <begin position="329"/>
        <end position="520"/>
    </location>
</feature>
<keyword evidence="4 7" id="KW-0326">Glycosidase</keyword>
<dbReference type="Proteomes" id="UP000019376">
    <property type="component" value="Unassembled WGS sequence"/>
</dbReference>
<feature type="active site" description="Proton donor" evidence="5">
    <location>
        <position position="193"/>
    </location>
</feature>